<protein>
    <submittedName>
        <fullName evidence="19">Tyrosine-protein kinase Etk/Wzc</fullName>
    </submittedName>
</protein>
<evidence type="ECO:0000259" key="17">
    <source>
        <dbReference type="Pfam" id="PF13614"/>
    </source>
</evidence>
<dbReference type="EMBL" id="FTPR01000001">
    <property type="protein sequence ID" value="SIT81500.1"/>
    <property type="molecule type" value="Genomic_DNA"/>
</dbReference>
<dbReference type="Pfam" id="PF13614">
    <property type="entry name" value="AAA_31"/>
    <property type="match status" value="1"/>
</dbReference>
<gene>
    <name evidence="19" type="ORF">SAMN05421665_1281</name>
</gene>
<evidence type="ECO:0000256" key="12">
    <source>
        <dbReference type="ARBA" id="ARBA00023137"/>
    </source>
</evidence>
<proteinExistence type="inferred from homology"/>
<dbReference type="InterPro" id="IPR003856">
    <property type="entry name" value="LPS_length_determ_N"/>
</dbReference>
<dbReference type="GO" id="GO:0004713">
    <property type="term" value="F:protein tyrosine kinase activity"/>
    <property type="evidence" value="ECO:0007669"/>
    <property type="project" value="UniProtKB-KW"/>
</dbReference>
<keyword evidence="8 19" id="KW-0418">Kinase</keyword>
<keyword evidence="9" id="KW-0067">ATP-binding</keyword>
<dbReference type="PANTHER" id="PTHR32309:SF32">
    <property type="entry name" value="TYROSINE-PROTEIN KINASE ETK-RELATED"/>
    <property type="match status" value="1"/>
</dbReference>
<dbReference type="GO" id="GO:0005524">
    <property type="term" value="F:ATP binding"/>
    <property type="evidence" value="ECO:0007669"/>
    <property type="project" value="UniProtKB-KW"/>
</dbReference>
<comment type="subcellular location">
    <subcellularLocation>
        <location evidence="1">Cell inner membrane</location>
        <topology evidence="1">Multi-pass membrane protein</topology>
    </subcellularLocation>
</comment>
<evidence type="ECO:0000256" key="1">
    <source>
        <dbReference type="ARBA" id="ARBA00004429"/>
    </source>
</evidence>
<evidence type="ECO:0000313" key="20">
    <source>
        <dbReference type="Proteomes" id="UP000186997"/>
    </source>
</evidence>
<dbReference type="Pfam" id="PF13807">
    <property type="entry name" value="GNVR"/>
    <property type="match status" value="1"/>
</dbReference>
<evidence type="ECO:0000256" key="5">
    <source>
        <dbReference type="ARBA" id="ARBA00022679"/>
    </source>
</evidence>
<dbReference type="GO" id="GO:0042802">
    <property type="term" value="F:identical protein binding"/>
    <property type="evidence" value="ECO:0007669"/>
    <property type="project" value="UniProtKB-ARBA"/>
</dbReference>
<evidence type="ECO:0000256" key="11">
    <source>
        <dbReference type="ARBA" id="ARBA00023136"/>
    </source>
</evidence>
<dbReference type="Pfam" id="PF23607">
    <property type="entry name" value="WZC_N"/>
    <property type="match status" value="1"/>
</dbReference>
<accession>A0A1R3WU31</accession>
<keyword evidence="12" id="KW-0829">Tyrosine-protein kinase</keyword>
<evidence type="ECO:0000256" key="14">
    <source>
        <dbReference type="SAM" id="Coils"/>
    </source>
</evidence>
<feature type="domain" description="AAA" evidence="17">
    <location>
        <begin position="542"/>
        <end position="661"/>
    </location>
</feature>
<reference evidence="20" key="1">
    <citation type="submission" date="2017-01" db="EMBL/GenBank/DDBJ databases">
        <authorList>
            <person name="Varghese N."/>
            <person name="Submissions S."/>
        </authorList>
    </citation>
    <scope>NUCLEOTIDE SEQUENCE [LARGE SCALE GENOMIC DNA]</scope>
    <source>
        <strain evidence="20">DSM 29591</strain>
    </source>
</reference>
<evidence type="ECO:0000256" key="6">
    <source>
        <dbReference type="ARBA" id="ARBA00022692"/>
    </source>
</evidence>
<dbReference type="Proteomes" id="UP000186997">
    <property type="component" value="Unassembled WGS sequence"/>
</dbReference>
<evidence type="ECO:0000259" key="18">
    <source>
        <dbReference type="Pfam" id="PF13807"/>
    </source>
</evidence>
<comment type="catalytic activity">
    <reaction evidence="13">
        <text>L-tyrosyl-[protein] + ATP = O-phospho-L-tyrosyl-[protein] + ADP + H(+)</text>
        <dbReference type="Rhea" id="RHEA:10596"/>
        <dbReference type="Rhea" id="RHEA-COMP:10136"/>
        <dbReference type="Rhea" id="RHEA-COMP:20101"/>
        <dbReference type="ChEBI" id="CHEBI:15378"/>
        <dbReference type="ChEBI" id="CHEBI:30616"/>
        <dbReference type="ChEBI" id="CHEBI:46858"/>
        <dbReference type="ChEBI" id="CHEBI:61978"/>
        <dbReference type="ChEBI" id="CHEBI:456216"/>
    </reaction>
</comment>
<keyword evidence="14" id="KW-0175">Coiled coil</keyword>
<dbReference type="InterPro" id="IPR005702">
    <property type="entry name" value="Wzc-like_C"/>
</dbReference>
<evidence type="ECO:0000259" key="16">
    <source>
        <dbReference type="Pfam" id="PF02706"/>
    </source>
</evidence>
<dbReference type="OrthoDB" id="9775724at2"/>
<evidence type="ECO:0000256" key="8">
    <source>
        <dbReference type="ARBA" id="ARBA00022777"/>
    </source>
</evidence>
<dbReference type="GO" id="GO:0005886">
    <property type="term" value="C:plasma membrane"/>
    <property type="evidence" value="ECO:0007669"/>
    <property type="project" value="UniProtKB-SubCell"/>
</dbReference>
<dbReference type="RefSeq" id="WP_076658851.1">
    <property type="nucleotide sequence ID" value="NZ_FTPR01000001.1"/>
</dbReference>
<keyword evidence="11 15" id="KW-0472">Membrane</keyword>
<dbReference type="PANTHER" id="PTHR32309">
    <property type="entry name" value="TYROSINE-PROTEIN KINASE"/>
    <property type="match status" value="1"/>
</dbReference>
<organism evidence="19 20">
    <name type="scientific">Yoonia rosea</name>
    <dbReference type="NCBI Taxonomy" id="287098"/>
    <lineage>
        <taxon>Bacteria</taxon>
        <taxon>Pseudomonadati</taxon>
        <taxon>Pseudomonadota</taxon>
        <taxon>Alphaproteobacteria</taxon>
        <taxon>Rhodobacterales</taxon>
        <taxon>Paracoccaceae</taxon>
        <taxon>Yoonia</taxon>
    </lineage>
</organism>
<feature type="coiled-coil region" evidence="14">
    <location>
        <begin position="268"/>
        <end position="309"/>
    </location>
</feature>
<dbReference type="SUPFAM" id="SSF52540">
    <property type="entry name" value="P-loop containing nucleoside triphosphate hydrolases"/>
    <property type="match status" value="1"/>
</dbReference>
<evidence type="ECO:0000256" key="10">
    <source>
        <dbReference type="ARBA" id="ARBA00022989"/>
    </source>
</evidence>
<evidence type="ECO:0000256" key="13">
    <source>
        <dbReference type="ARBA" id="ARBA00053015"/>
    </source>
</evidence>
<dbReference type="STRING" id="287098.SAMN05421665_1281"/>
<dbReference type="Pfam" id="PF02706">
    <property type="entry name" value="Wzz"/>
    <property type="match status" value="1"/>
</dbReference>
<feature type="domain" description="Polysaccharide chain length determinant N-terminal" evidence="16">
    <location>
        <begin position="15"/>
        <end position="105"/>
    </location>
</feature>
<dbReference type="CDD" id="cd05387">
    <property type="entry name" value="BY-kinase"/>
    <property type="match status" value="1"/>
</dbReference>
<evidence type="ECO:0000256" key="7">
    <source>
        <dbReference type="ARBA" id="ARBA00022741"/>
    </source>
</evidence>
<keyword evidence="10 15" id="KW-1133">Transmembrane helix</keyword>
<dbReference type="InterPro" id="IPR027417">
    <property type="entry name" value="P-loop_NTPase"/>
</dbReference>
<evidence type="ECO:0000313" key="19">
    <source>
        <dbReference type="EMBL" id="SIT81500.1"/>
    </source>
</evidence>
<evidence type="ECO:0000256" key="9">
    <source>
        <dbReference type="ARBA" id="ARBA00022840"/>
    </source>
</evidence>
<evidence type="ECO:0000256" key="3">
    <source>
        <dbReference type="ARBA" id="ARBA00022475"/>
    </source>
</evidence>
<comment type="similarity">
    <text evidence="2">Belongs to the etk/wzc family.</text>
</comment>
<dbReference type="InterPro" id="IPR050445">
    <property type="entry name" value="Bact_polysacc_biosynth/exp"/>
</dbReference>
<keyword evidence="5" id="KW-0808">Transferase</keyword>
<keyword evidence="7" id="KW-0547">Nucleotide-binding</keyword>
<dbReference type="InterPro" id="IPR025669">
    <property type="entry name" value="AAA_dom"/>
</dbReference>
<dbReference type="InterPro" id="IPR032807">
    <property type="entry name" value="GNVR"/>
</dbReference>
<keyword evidence="20" id="KW-1185">Reference proteome</keyword>
<evidence type="ECO:0000256" key="15">
    <source>
        <dbReference type="SAM" id="Phobius"/>
    </source>
</evidence>
<name>A0A1R3WU31_9RHOB</name>
<feature type="transmembrane region" description="Helical" evidence="15">
    <location>
        <begin position="438"/>
        <end position="458"/>
    </location>
</feature>
<evidence type="ECO:0000256" key="4">
    <source>
        <dbReference type="ARBA" id="ARBA00022519"/>
    </source>
</evidence>
<dbReference type="NCBIfam" id="TIGR01007">
    <property type="entry name" value="eps_fam"/>
    <property type="match status" value="1"/>
</dbReference>
<keyword evidence="3" id="KW-1003">Cell membrane</keyword>
<keyword evidence="4" id="KW-0997">Cell inner membrane</keyword>
<sequence length="729" mass="79433">MTEQLQTQSDANRDDEIDLVDLFGRLWAGKFRILAFFLLGALAGLFYIFNTPPTYQADGLLQLEEKANTLGLPDGLADLSGDSPRAVTEIEIIRSRMVVGRAISRLNLDWDAKPVPAPLVGHLLATQDIPIPRWDFLTRFARPGDAIRLDLLDVPPAWLGEEIYLMSEGQGRFVLTLPNGQELQGQVGAPVLAEDIGFSLRVGALVAEPGRIFVLEQLPELEAIERVTDSLSISEQGRNSGILRMTYEAGSPETARRTLDAIAQAYLAQNADRSAAEAESSLAFVESQLPAARETVEEAEAALASFREEEETVALGAEGEALLTQIRALETELIDLAGLEEEIAERYTPNHPEYQRLLANRTRIEERLSSLREEVRALPATQREVLNLTQDLELAREVFVQLRNRAQELRVLRASNIGNVRIVDTARAPQEPAAPRKAIILALAGLFGLLVGAGYVLAQSYLRKTVDGSQDLEAMGLPVFATLNRQASALKSMKVRKTHPLVALDTPQDLFVEGLRSLRTGLHFGMLDAETRSVVFTGPAPGVGKSFISANFAVVAAQSGQKVCLVDADMRRGQQRKYFDISRAHPGLANVLSGEVDLASALTATRVENLTVLSSGPFPPNPSELLMREDLSNLIKTLDGDFDLIIIDAPPVLAVTDPAVIGRAAGAVIAVTRFGQTHPGEVMAMKKMLENAGVKLSGAILNDFDPKRARGRGGYSYAYNARYSYQQGD</sequence>
<dbReference type="Gene3D" id="3.40.50.300">
    <property type="entry name" value="P-loop containing nucleotide triphosphate hydrolases"/>
    <property type="match status" value="1"/>
</dbReference>
<dbReference type="AlphaFoldDB" id="A0A1R3WU31"/>
<feature type="domain" description="Tyrosine-protein kinase G-rich" evidence="18">
    <location>
        <begin position="381"/>
        <end position="459"/>
    </location>
</feature>
<feature type="transmembrane region" description="Helical" evidence="15">
    <location>
        <begin position="31"/>
        <end position="49"/>
    </location>
</feature>
<evidence type="ECO:0000256" key="2">
    <source>
        <dbReference type="ARBA" id="ARBA00008883"/>
    </source>
</evidence>
<dbReference type="FunFam" id="3.40.50.300:FF:000527">
    <property type="entry name" value="Tyrosine-protein kinase etk"/>
    <property type="match status" value="1"/>
</dbReference>
<keyword evidence="6 15" id="KW-0812">Transmembrane</keyword>